<evidence type="ECO:0000259" key="3">
    <source>
        <dbReference type="Pfam" id="PF18962"/>
    </source>
</evidence>
<dbReference type="Pfam" id="PF18962">
    <property type="entry name" value="Por_Secre_tail"/>
    <property type="match status" value="1"/>
</dbReference>
<evidence type="ECO:0000256" key="1">
    <source>
        <dbReference type="ARBA" id="ARBA00022729"/>
    </source>
</evidence>
<dbReference type="NCBIfam" id="TIGR04183">
    <property type="entry name" value="Por_Secre_tail"/>
    <property type="match status" value="1"/>
</dbReference>
<accession>A0ABZ2TXB3</accession>
<evidence type="ECO:0000256" key="2">
    <source>
        <dbReference type="SAM" id="SignalP"/>
    </source>
</evidence>
<organism evidence="4 5">
    <name type="scientific">Polaribacter marinaquae</name>
    <dbReference type="NCBI Taxonomy" id="1642819"/>
    <lineage>
        <taxon>Bacteria</taxon>
        <taxon>Pseudomonadati</taxon>
        <taxon>Bacteroidota</taxon>
        <taxon>Flavobacteriia</taxon>
        <taxon>Flavobacteriales</taxon>
        <taxon>Flavobacteriaceae</taxon>
    </lineage>
</organism>
<dbReference type="Proteomes" id="UP001491088">
    <property type="component" value="Chromosome"/>
</dbReference>
<dbReference type="InterPro" id="IPR026444">
    <property type="entry name" value="Secre_tail"/>
</dbReference>
<keyword evidence="1 2" id="KW-0732">Signal</keyword>
<feature type="signal peptide" evidence="2">
    <location>
        <begin position="1"/>
        <end position="18"/>
    </location>
</feature>
<feature type="chain" id="PRO_5046685297" evidence="2">
    <location>
        <begin position="19"/>
        <end position="218"/>
    </location>
</feature>
<evidence type="ECO:0000313" key="4">
    <source>
        <dbReference type="EMBL" id="WYW56747.1"/>
    </source>
</evidence>
<proteinExistence type="predicted"/>
<gene>
    <name evidence="4" type="ORF">WG950_05695</name>
</gene>
<protein>
    <submittedName>
        <fullName evidence="4">T9SS type A sorting domain-containing protein</fullName>
    </submittedName>
</protein>
<dbReference type="RefSeq" id="WP_340934761.1">
    <property type="nucleotide sequence ID" value="NZ_CP150496.1"/>
</dbReference>
<feature type="domain" description="Secretion system C-terminal sorting" evidence="3">
    <location>
        <begin position="149"/>
        <end position="214"/>
    </location>
</feature>
<reference evidence="4 5" key="1">
    <citation type="submission" date="2024-03" db="EMBL/GenBank/DDBJ databases">
        <authorList>
            <person name="Cao K."/>
        </authorList>
    </citation>
    <scope>NUCLEOTIDE SEQUENCE [LARGE SCALE GENOMIC DNA]</scope>
    <source>
        <strain evidence="4 5">MCCC 1K00696</strain>
    </source>
</reference>
<keyword evidence="5" id="KW-1185">Reference proteome</keyword>
<name>A0ABZ2TXB3_9FLAO</name>
<dbReference type="EMBL" id="CP150496">
    <property type="protein sequence ID" value="WYW56747.1"/>
    <property type="molecule type" value="Genomic_DNA"/>
</dbReference>
<evidence type="ECO:0000313" key="5">
    <source>
        <dbReference type="Proteomes" id="UP001491088"/>
    </source>
</evidence>
<sequence length="218" mass="23997">MKTKLLFIALLVSTFINAQSIEFTSSELTTAEIGSTIKVDYKYTIAADGYIYCAIELLDDWTWNANVANAELEPAVAGTEVTGSFNLTIPENTTPTVDLTGNLNYKIKIELKQNRNDWLAGAYPATQINMTASTASVGKIDNSLKNVKVFPNPADGFIQLKGINDLYNSNIKITNVLGKEVFKSNLTDSKVNISNLKSGIYILTIQSENKLKNIKFIK</sequence>